<dbReference type="STRING" id="1618387.UW44_C0015G0054"/>
<evidence type="ECO:0000313" key="7">
    <source>
        <dbReference type="EMBL" id="KKT51183.1"/>
    </source>
</evidence>
<evidence type="ECO:0000256" key="6">
    <source>
        <dbReference type="ARBA" id="ARBA00023316"/>
    </source>
</evidence>
<dbReference type="Pfam" id="PF02388">
    <property type="entry name" value="FemAB"/>
    <property type="match status" value="2"/>
</dbReference>
<protein>
    <submittedName>
        <fullName evidence="7">FemAB family protein</fullName>
    </submittedName>
</protein>
<dbReference type="SUPFAM" id="SSF55729">
    <property type="entry name" value="Acyl-CoA N-acyltransferases (Nat)"/>
    <property type="match status" value="2"/>
</dbReference>
<dbReference type="GO" id="GO:0016755">
    <property type="term" value="F:aminoacyltransferase activity"/>
    <property type="evidence" value="ECO:0007669"/>
    <property type="project" value="InterPro"/>
</dbReference>
<dbReference type="PANTHER" id="PTHR36174">
    <property type="entry name" value="LIPID II:GLYCINE GLYCYLTRANSFERASE"/>
    <property type="match status" value="1"/>
</dbReference>
<comment type="similarity">
    <text evidence="1">Belongs to the FemABX family.</text>
</comment>
<dbReference type="GO" id="GO:0071555">
    <property type="term" value="P:cell wall organization"/>
    <property type="evidence" value="ECO:0007669"/>
    <property type="project" value="UniProtKB-KW"/>
</dbReference>
<dbReference type="AlphaFoldDB" id="A0A0G1HX19"/>
<evidence type="ECO:0000256" key="2">
    <source>
        <dbReference type="ARBA" id="ARBA00022679"/>
    </source>
</evidence>
<dbReference type="GO" id="GO:0008360">
    <property type="term" value="P:regulation of cell shape"/>
    <property type="evidence" value="ECO:0007669"/>
    <property type="project" value="UniProtKB-KW"/>
</dbReference>
<comment type="caution">
    <text evidence="7">The sequence shown here is derived from an EMBL/GenBank/DDBJ whole genome shotgun (WGS) entry which is preliminary data.</text>
</comment>
<organism evidence="7 8">
    <name type="scientific">Candidatus Collierbacteria bacterium GW2011_GWB2_44_22</name>
    <dbReference type="NCBI Taxonomy" id="1618387"/>
    <lineage>
        <taxon>Bacteria</taxon>
        <taxon>Candidatus Collieribacteriota</taxon>
    </lineage>
</organism>
<keyword evidence="2" id="KW-0808">Transferase</keyword>
<sequence>MIREATEKDKKIFDKAARHPLQSWGWGEFRKQTGVGVWRLMETDGKETGEVYQITWHKIPKTKFFIGYCPKSAIPCKEALEAIKKEAEKKRAILVKFEPNERNREKEIKRIEALKNDFSFPEGKPLFTKYTFQLDISKSEEELLKNMHQKTRYNIRLAEKRGVKIVEDNSEQGFEEYWKLTEETTKRQKFFAHSKSYHQKMWQTMIRDGSGHLLKAIHEGQVLTTWVLFELNGVLYYPYGASTEKNREVMASNLMMWEAIRLGKKHGCSMFDMWGSLGPVPDEKDPWFGFHRFKQGYGGELTEFVGTYDLVVRPTLYQIYMMAEKLRWVGLKLVASFRR</sequence>
<gene>
    <name evidence="7" type="ORF">UW44_C0015G0054</name>
</gene>
<keyword evidence="3" id="KW-0133">Cell shape</keyword>
<dbReference type="Proteomes" id="UP000034006">
    <property type="component" value="Unassembled WGS sequence"/>
</dbReference>
<keyword evidence="6" id="KW-0961">Cell wall biogenesis/degradation</keyword>
<evidence type="ECO:0000256" key="5">
    <source>
        <dbReference type="ARBA" id="ARBA00023315"/>
    </source>
</evidence>
<keyword evidence="4" id="KW-0573">Peptidoglycan synthesis</keyword>
<evidence type="ECO:0000313" key="8">
    <source>
        <dbReference type="Proteomes" id="UP000034006"/>
    </source>
</evidence>
<dbReference type="GO" id="GO:0009252">
    <property type="term" value="P:peptidoglycan biosynthetic process"/>
    <property type="evidence" value="ECO:0007669"/>
    <property type="project" value="UniProtKB-KW"/>
</dbReference>
<dbReference type="InterPro" id="IPR016181">
    <property type="entry name" value="Acyl_CoA_acyltransferase"/>
</dbReference>
<dbReference type="InterPro" id="IPR050644">
    <property type="entry name" value="PG_Glycine_Bridge_Synth"/>
</dbReference>
<keyword evidence="5" id="KW-0012">Acyltransferase</keyword>
<accession>A0A0G1HX19</accession>
<evidence type="ECO:0000256" key="3">
    <source>
        <dbReference type="ARBA" id="ARBA00022960"/>
    </source>
</evidence>
<proteinExistence type="inferred from homology"/>
<dbReference type="InterPro" id="IPR003447">
    <property type="entry name" value="FEMABX"/>
</dbReference>
<dbReference type="PROSITE" id="PS51191">
    <property type="entry name" value="FEMABX"/>
    <property type="match status" value="1"/>
</dbReference>
<dbReference type="PATRIC" id="fig|1618387.3.peg.1135"/>
<reference evidence="7 8" key="1">
    <citation type="journal article" date="2015" name="Nature">
        <title>rRNA introns, odd ribosomes, and small enigmatic genomes across a large radiation of phyla.</title>
        <authorList>
            <person name="Brown C.T."/>
            <person name="Hug L.A."/>
            <person name="Thomas B.C."/>
            <person name="Sharon I."/>
            <person name="Castelle C.J."/>
            <person name="Singh A."/>
            <person name="Wilkins M.J."/>
            <person name="Williams K.H."/>
            <person name="Banfield J.F."/>
        </authorList>
    </citation>
    <scope>NUCLEOTIDE SEQUENCE [LARGE SCALE GENOMIC DNA]</scope>
</reference>
<dbReference type="Gene3D" id="3.40.630.30">
    <property type="match status" value="2"/>
</dbReference>
<dbReference type="EMBL" id="LCIH01000015">
    <property type="protein sequence ID" value="KKT51183.1"/>
    <property type="molecule type" value="Genomic_DNA"/>
</dbReference>
<name>A0A0G1HX19_9BACT</name>
<evidence type="ECO:0000256" key="4">
    <source>
        <dbReference type="ARBA" id="ARBA00022984"/>
    </source>
</evidence>
<dbReference type="PANTHER" id="PTHR36174:SF1">
    <property type="entry name" value="LIPID II:GLYCINE GLYCYLTRANSFERASE"/>
    <property type="match status" value="1"/>
</dbReference>
<evidence type="ECO:0000256" key="1">
    <source>
        <dbReference type="ARBA" id="ARBA00009943"/>
    </source>
</evidence>